<feature type="region of interest" description="Disordered" evidence="1">
    <location>
        <begin position="43"/>
        <end position="67"/>
    </location>
</feature>
<evidence type="ECO:0000313" key="3">
    <source>
        <dbReference type="Proteomes" id="UP001219934"/>
    </source>
</evidence>
<protein>
    <submittedName>
        <fullName evidence="2">Uncharacterized protein</fullName>
    </submittedName>
</protein>
<gene>
    <name evidence="2" type="ORF">JOQ06_027472</name>
</gene>
<keyword evidence="3" id="KW-1185">Reference proteome</keyword>
<evidence type="ECO:0000256" key="1">
    <source>
        <dbReference type="SAM" id="MobiDB-lite"/>
    </source>
</evidence>
<feature type="non-terminal residue" evidence="2">
    <location>
        <position position="1"/>
    </location>
</feature>
<dbReference type="Proteomes" id="UP001219934">
    <property type="component" value="Unassembled WGS sequence"/>
</dbReference>
<dbReference type="AlphaFoldDB" id="A0AAD6FQ39"/>
<dbReference type="EMBL" id="JAPTMU010000007">
    <property type="protein sequence ID" value="KAJ4941185.1"/>
    <property type="molecule type" value="Genomic_DNA"/>
</dbReference>
<organism evidence="2 3">
    <name type="scientific">Pogonophryne albipinna</name>
    <dbReference type="NCBI Taxonomy" id="1090488"/>
    <lineage>
        <taxon>Eukaryota</taxon>
        <taxon>Metazoa</taxon>
        <taxon>Chordata</taxon>
        <taxon>Craniata</taxon>
        <taxon>Vertebrata</taxon>
        <taxon>Euteleostomi</taxon>
        <taxon>Actinopterygii</taxon>
        <taxon>Neopterygii</taxon>
        <taxon>Teleostei</taxon>
        <taxon>Neoteleostei</taxon>
        <taxon>Acanthomorphata</taxon>
        <taxon>Eupercaria</taxon>
        <taxon>Perciformes</taxon>
        <taxon>Notothenioidei</taxon>
        <taxon>Pogonophryne</taxon>
    </lineage>
</organism>
<comment type="caution">
    <text evidence="2">The sequence shown here is derived from an EMBL/GenBank/DDBJ whole genome shotgun (WGS) entry which is preliminary data.</text>
</comment>
<feature type="non-terminal residue" evidence="2">
    <location>
        <position position="67"/>
    </location>
</feature>
<proteinExistence type="predicted"/>
<sequence>CWSRSLLMPDIHLCDPALDESQQLPCQSTLTTESAERNHCFDFPLATERNHRPQRGPADGPLTAKYP</sequence>
<name>A0AAD6FQ39_9TELE</name>
<accession>A0AAD6FQ39</accession>
<reference evidence="2" key="1">
    <citation type="submission" date="2022-11" db="EMBL/GenBank/DDBJ databases">
        <title>Chromosome-level genome of Pogonophryne albipinna.</title>
        <authorList>
            <person name="Jo E."/>
        </authorList>
    </citation>
    <scope>NUCLEOTIDE SEQUENCE</scope>
    <source>
        <strain evidence="2">SGF0006</strain>
        <tissue evidence="2">Muscle</tissue>
    </source>
</reference>
<evidence type="ECO:0000313" key="2">
    <source>
        <dbReference type="EMBL" id="KAJ4941185.1"/>
    </source>
</evidence>